<keyword evidence="3" id="KW-1185">Reference proteome</keyword>
<reference evidence="2 3" key="1">
    <citation type="submission" date="2014-06" db="EMBL/GenBank/DDBJ databases">
        <title>Evolutionary Origins and Diversification of the Mycorrhizal Mutualists.</title>
        <authorList>
            <consortium name="DOE Joint Genome Institute"/>
            <consortium name="Mycorrhizal Genomics Consortium"/>
            <person name="Kohler A."/>
            <person name="Kuo A."/>
            <person name="Nagy L.G."/>
            <person name="Floudas D."/>
            <person name="Copeland A."/>
            <person name="Barry K.W."/>
            <person name="Cichocki N."/>
            <person name="Veneault-Fourrey C."/>
            <person name="LaButti K."/>
            <person name="Lindquist E.A."/>
            <person name="Lipzen A."/>
            <person name="Lundell T."/>
            <person name="Morin E."/>
            <person name="Murat C."/>
            <person name="Riley R."/>
            <person name="Ohm R."/>
            <person name="Sun H."/>
            <person name="Tunlid A."/>
            <person name="Henrissat B."/>
            <person name="Grigoriev I.V."/>
            <person name="Hibbett D.S."/>
            <person name="Martin F."/>
        </authorList>
    </citation>
    <scope>NUCLEOTIDE SEQUENCE [LARGE SCALE GENOMIC DNA]</scope>
    <source>
        <strain evidence="2 3">SS14</strain>
    </source>
</reference>
<accession>A0A0C9TXU4</accession>
<feature type="region of interest" description="Disordered" evidence="1">
    <location>
        <begin position="1"/>
        <end position="30"/>
    </location>
</feature>
<dbReference type="HOGENOM" id="CLU_1960995_0_0_1"/>
<proteinExistence type="predicted"/>
<gene>
    <name evidence="2" type="ORF">M422DRAFT_272277</name>
</gene>
<evidence type="ECO:0000313" key="2">
    <source>
        <dbReference type="EMBL" id="KIJ26644.1"/>
    </source>
</evidence>
<name>A0A0C9TXU4_SPHS4</name>
<evidence type="ECO:0000256" key="1">
    <source>
        <dbReference type="SAM" id="MobiDB-lite"/>
    </source>
</evidence>
<organism evidence="2 3">
    <name type="scientific">Sphaerobolus stellatus (strain SS14)</name>
    <dbReference type="NCBI Taxonomy" id="990650"/>
    <lineage>
        <taxon>Eukaryota</taxon>
        <taxon>Fungi</taxon>
        <taxon>Dikarya</taxon>
        <taxon>Basidiomycota</taxon>
        <taxon>Agaricomycotina</taxon>
        <taxon>Agaricomycetes</taxon>
        <taxon>Phallomycetidae</taxon>
        <taxon>Geastrales</taxon>
        <taxon>Sphaerobolaceae</taxon>
        <taxon>Sphaerobolus</taxon>
    </lineage>
</organism>
<sequence length="146" mass="15991">MNHCQRADSSDPNPNPTPTKQRRDSNAEAKAPSFNGFVRHAAPFHAKNGSSHFSCKGIRTLNNIEGELCVGVPVLVTFTVSWYEWIGADDTTRPSMPTSLSEKKAEGYTTAISFNIPDVVQLSDEPATGDEYFYGAEDDSSDDVFL</sequence>
<dbReference type="AlphaFoldDB" id="A0A0C9TXU4"/>
<evidence type="ECO:0000313" key="3">
    <source>
        <dbReference type="Proteomes" id="UP000054279"/>
    </source>
</evidence>
<protein>
    <submittedName>
        <fullName evidence="2">Uncharacterized protein</fullName>
    </submittedName>
</protein>
<dbReference type="EMBL" id="KN837362">
    <property type="protein sequence ID" value="KIJ26644.1"/>
    <property type="molecule type" value="Genomic_DNA"/>
</dbReference>
<dbReference type="Proteomes" id="UP000054279">
    <property type="component" value="Unassembled WGS sequence"/>
</dbReference>